<dbReference type="OMA" id="ESQSSYW"/>
<sequence length="429" mass="49296">MSSRQSREKERSRLRMDNYGSSRAGPRGRPSPPRRREVDNVVKKARKETSGSQRTYWDKKILEAEEKDPNRWRHSGFKELYLEDPAAPGGSKKDRDSSRSRSPVSRRTPPSRSYKSSPPSSKSRTKKPMTPPPRRSARSESVSSGSLSSCSDSQCSVCLQHLADSKEAPSTSTRDKRPPPPKEPKLRPAARSPISRNPPPRNRSRSRSFSVPRSSNPVPVVKEKPRKKSKKRDREKSKKKDKQARAPTPIVHIKQESFSDDSSSPSPPTPRMTLSERFGKMAQWSVDRDLKNHRNLRITSGGLDRTLRVEMDEPPSPPMSFQPRPPASNHALMEDGSWDDVRVRYAYYKEQGYLRDLTLADYMKWEEWWYKYQDWLDNERYFESRAAHAHPHARRRPPRPTLSITPPPMHGMPPHAGLPPHHPHHVLPM</sequence>
<dbReference type="Proteomes" id="UP000079169">
    <property type="component" value="Unplaced"/>
</dbReference>
<accession>A0A1S3DUL4</accession>
<feature type="region of interest" description="Disordered" evidence="1">
    <location>
        <begin position="388"/>
        <end position="429"/>
    </location>
</feature>
<feature type="compositionally biased region" description="Low complexity" evidence="1">
    <location>
        <begin position="100"/>
        <end position="122"/>
    </location>
</feature>
<dbReference type="PANTHER" id="PTHR46940:SF1">
    <property type="entry name" value="NKAP DOMAIN CONTAINING 1"/>
    <property type="match status" value="1"/>
</dbReference>
<proteinExistence type="predicted"/>
<organism evidence="2 3">
    <name type="scientific">Diaphorina citri</name>
    <name type="common">Asian citrus psyllid</name>
    <dbReference type="NCBI Taxonomy" id="121845"/>
    <lineage>
        <taxon>Eukaryota</taxon>
        <taxon>Metazoa</taxon>
        <taxon>Ecdysozoa</taxon>
        <taxon>Arthropoda</taxon>
        <taxon>Hexapoda</taxon>
        <taxon>Insecta</taxon>
        <taxon>Pterygota</taxon>
        <taxon>Neoptera</taxon>
        <taxon>Paraneoptera</taxon>
        <taxon>Hemiptera</taxon>
        <taxon>Sternorrhyncha</taxon>
        <taxon>Psylloidea</taxon>
        <taxon>Psyllidae</taxon>
        <taxon>Diaphorininae</taxon>
        <taxon>Diaphorina</taxon>
    </lineage>
</organism>
<dbReference type="KEGG" id="dci:103524597"/>
<keyword evidence="2" id="KW-1185">Reference proteome</keyword>
<feature type="compositionally biased region" description="Basic and acidic residues" evidence="1">
    <location>
        <begin position="56"/>
        <end position="81"/>
    </location>
</feature>
<feature type="compositionally biased region" description="Low complexity" evidence="1">
    <location>
        <begin position="207"/>
        <end position="220"/>
    </location>
</feature>
<feature type="compositionally biased region" description="Basic and acidic residues" evidence="1">
    <location>
        <begin position="163"/>
        <end position="186"/>
    </location>
</feature>
<dbReference type="PaxDb" id="121845-A0A1S3DUL4"/>
<feature type="compositionally biased region" description="Basic residues" evidence="1">
    <location>
        <begin position="388"/>
        <end position="398"/>
    </location>
</feature>
<evidence type="ECO:0000313" key="3">
    <source>
        <dbReference type="RefSeq" id="XP_008487881.1"/>
    </source>
</evidence>
<dbReference type="AlphaFoldDB" id="A0A1S3DUL4"/>
<protein>
    <submittedName>
        <fullName evidence="3">Serine/arginine repetitive matrix protein 1</fullName>
    </submittedName>
</protein>
<gene>
    <name evidence="3" type="primary">LOC103524597</name>
</gene>
<reference evidence="3" key="1">
    <citation type="submission" date="2025-08" db="UniProtKB">
        <authorList>
            <consortium name="RefSeq"/>
        </authorList>
    </citation>
    <scope>IDENTIFICATION</scope>
</reference>
<evidence type="ECO:0000313" key="2">
    <source>
        <dbReference type="Proteomes" id="UP000079169"/>
    </source>
</evidence>
<dbReference type="GeneID" id="103524597"/>
<dbReference type="PANTHER" id="PTHR46940">
    <property type="entry name" value="NKAP DOMAIN-CONTAINING 1"/>
    <property type="match status" value="1"/>
</dbReference>
<feature type="compositionally biased region" description="Low complexity" evidence="1">
    <location>
        <begin position="139"/>
        <end position="156"/>
    </location>
</feature>
<evidence type="ECO:0000256" key="1">
    <source>
        <dbReference type="SAM" id="MobiDB-lite"/>
    </source>
</evidence>
<name>A0A1S3DUL4_DIACI</name>
<dbReference type="RefSeq" id="XP_008487881.1">
    <property type="nucleotide sequence ID" value="XM_008489659.3"/>
</dbReference>
<dbReference type="InterPro" id="IPR043407">
    <property type="entry name" value="Nkap_D1"/>
</dbReference>
<feature type="region of interest" description="Disordered" evidence="1">
    <location>
        <begin position="1"/>
        <end position="273"/>
    </location>
</feature>
<dbReference type="STRING" id="121845.A0A1S3DUL4"/>
<dbReference type="Pfam" id="PF15692">
    <property type="entry name" value="NKAP"/>
    <property type="match status" value="1"/>
</dbReference>
<feature type="compositionally biased region" description="Basic and acidic residues" evidence="1">
    <location>
        <begin position="1"/>
        <end position="16"/>
    </location>
</feature>